<keyword evidence="9" id="KW-1185">Reference proteome</keyword>
<dbReference type="PANTHER" id="PTHR45753">
    <property type="entry name" value="ORNITHINE CARBAMOYLTRANSFERASE, MITOCHONDRIAL"/>
    <property type="match status" value="1"/>
</dbReference>
<dbReference type="Gene3D" id="3.40.50.1370">
    <property type="entry name" value="Aspartate/ornithine carbamoyltransferase"/>
    <property type="match status" value="2"/>
</dbReference>
<feature type="region of interest" description="Disordered" evidence="5">
    <location>
        <begin position="26"/>
        <end position="87"/>
    </location>
</feature>
<protein>
    <recommendedName>
        <fullName evidence="2">ornithine carbamoyltransferase</fullName>
        <ecNumber evidence="2">2.1.3.3</ecNumber>
    </recommendedName>
</protein>
<evidence type="ECO:0000256" key="2">
    <source>
        <dbReference type="ARBA" id="ARBA00013007"/>
    </source>
</evidence>
<evidence type="ECO:0000256" key="5">
    <source>
        <dbReference type="SAM" id="MobiDB-lite"/>
    </source>
</evidence>
<dbReference type="Pfam" id="PF00185">
    <property type="entry name" value="OTCace"/>
    <property type="match status" value="1"/>
</dbReference>
<feature type="domain" description="Aspartate/ornithine carbamoyltransferase Asp/Orn-binding" evidence="6">
    <location>
        <begin position="269"/>
        <end position="422"/>
    </location>
</feature>
<evidence type="ECO:0000313" key="8">
    <source>
        <dbReference type="EMBL" id="KAL1407710.1"/>
    </source>
</evidence>
<feature type="compositionally biased region" description="Pro residues" evidence="5">
    <location>
        <begin position="32"/>
        <end position="46"/>
    </location>
</feature>
<comment type="caution">
    <text evidence="8">The sequence shown here is derived from an EMBL/GenBank/DDBJ whole genome shotgun (WGS) entry which is preliminary data.</text>
</comment>
<feature type="compositionally biased region" description="Low complexity" evidence="5">
    <location>
        <begin position="47"/>
        <end position="57"/>
    </location>
</feature>
<feature type="domain" description="Aspartate/ornithine carbamoyltransferase carbamoyl-P binding" evidence="7">
    <location>
        <begin position="91"/>
        <end position="233"/>
    </location>
</feature>
<name>A0ABR3PZ38_9TREE</name>
<dbReference type="SUPFAM" id="SSF53671">
    <property type="entry name" value="Aspartate/ornithine carbamoyltransferase"/>
    <property type="match status" value="1"/>
</dbReference>
<dbReference type="Pfam" id="PF02729">
    <property type="entry name" value="OTCace_N"/>
    <property type="match status" value="1"/>
</dbReference>
<dbReference type="InterPro" id="IPR006131">
    <property type="entry name" value="Asp_carbamoyltransf_Asp/Orn-bd"/>
</dbReference>
<dbReference type="GeneID" id="95988186"/>
<dbReference type="Proteomes" id="UP001565368">
    <property type="component" value="Unassembled WGS sequence"/>
</dbReference>
<accession>A0ABR3PZ38</accession>
<keyword evidence="3 4" id="KW-0808">Transferase</keyword>
<feature type="compositionally biased region" description="Basic and acidic residues" evidence="5">
    <location>
        <begin position="66"/>
        <end position="85"/>
    </location>
</feature>
<dbReference type="PANTHER" id="PTHR45753:SF3">
    <property type="entry name" value="ORNITHINE TRANSCARBAMYLASE, MITOCHONDRIAL"/>
    <property type="match status" value="1"/>
</dbReference>
<dbReference type="PRINTS" id="PR00102">
    <property type="entry name" value="OTCASE"/>
</dbReference>
<dbReference type="NCBIfam" id="TIGR00658">
    <property type="entry name" value="orni_carb_tr"/>
    <property type="match status" value="1"/>
</dbReference>
<dbReference type="PRINTS" id="PR00100">
    <property type="entry name" value="AOTCASE"/>
</dbReference>
<proteinExistence type="inferred from homology"/>
<sequence>MALPTLRAQATRLPAFSRVLASAAYSTGPAVPGAPKPKPNRRPAPAPAQDQAEQAKPQRQHQGQYKAERHLSDKPPQRVREDVRRAGPPPHFITLADLEPKQITKLVLDALALKLIVKRAGPNAVLQGLRGRSAALIFSKRSTRTRVASETSLATLGGTPMFLGSQDIQLGVNETLEDSARVISSMVDGIMARVGGHEEIETLAKYSSVPVVNALSDLYHPTQILADILTLVEAYSKIEVPEKLWDQPKLHSNLRHWVYQNVDVEAALKGKKFAWVGDTNNISNEIIVTLPRLGSTVSIASPKGYDKVDPRVWDRIVDAGTESKITLTNSPAEALKDADIVVTDTWISMGQEEEKAARLAAFAGYQLTNELIESSGAKRDWLFLHCLPRKQEEVNDEVFYGERSLVFPEAENRKWTIMAVFDAYFGKWKYA</sequence>
<dbReference type="InterPro" id="IPR006132">
    <property type="entry name" value="Asp/Orn_carbamoyltranf_P-bd"/>
</dbReference>
<evidence type="ECO:0000259" key="6">
    <source>
        <dbReference type="Pfam" id="PF00185"/>
    </source>
</evidence>
<dbReference type="PROSITE" id="PS00097">
    <property type="entry name" value="CARBAMOYLTRANSFERASE"/>
    <property type="match status" value="1"/>
</dbReference>
<dbReference type="EC" id="2.1.3.3" evidence="2"/>
<dbReference type="GO" id="GO:0004585">
    <property type="term" value="F:ornithine carbamoyltransferase activity"/>
    <property type="evidence" value="ECO:0007669"/>
    <property type="project" value="UniProtKB-EC"/>
</dbReference>
<organism evidence="8 9">
    <name type="scientific">Vanrija albida</name>
    <dbReference type="NCBI Taxonomy" id="181172"/>
    <lineage>
        <taxon>Eukaryota</taxon>
        <taxon>Fungi</taxon>
        <taxon>Dikarya</taxon>
        <taxon>Basidiomycota</taxon>
        <taxon>Agaricomycotina</taxon>
        <taxon>Tremellomycetes</taxon>
        <taxon>Trichosporonales</taxon>
        <taxon>Trichosporonaceae</taxon>
        <taxon>Vanrija</taxon>
    </lineage>
</organism>
<evidence type="ECO:0000256" key="3">
    <source>
        <dbReference type="ARBA" id="ARBA00022679"/>
    </source>
</evidence>
<comment type="similarity">
    <text evidence="1">Belongs to the aspartate/ornithine carbamoyltransferase superfamily. OTCase family.</text>
</comment>
<evidence type="ECO:0000256" key="1">
    <source>
        <dbReference type="ARBA" id="ARBA00007805"/>
    </source>
</evidence>
<reference evidence="8 9" key="1">
    <citation type="submission" date="2023-08" db="EMBL/GenBank/DDBJ databases">
        <title>Annotated Genome Sequence of Vanrija albida AlHP1.</title>
        <authorList>
            <person name="Herzog R."/>
        </authorList>
    </citation>
    <scope>NUCLEOTIDE SEQUENCE [LARGE SCALE GENOMIC DNA]</scope>
    <source>
        <strain evidence="8 9">AlHP1</strain>
    </source>
</reference>
<dbReference type="InterPro" id="IPR002292">
    <property type="entry name" value="Orn/put_carbamltrans"/>
</dbReference>
<evidence type="ECO:0000313" key="9">
    <source>
        <dbReference type="Proteomes" id="UP001565368"/>
    </source>
</evidence>
<evidence type="ECO:0000259" key="7">
    <source>
        <dbReference type="Pfam" id="PF02729"/>
    </source>
</evidence>
<dbReference type="InterPro" id="IPR006130">
    <property type="entry name" value="Asp/Orn_carbamoylTrfase"/>
</dbReference>
<dbReference type="EMBL" id="JBBXJM010000005">
    <property type="protein sequence ID" value="KAL1407710.1"/>
    <property type="molecule type" value="Genomic_DNA"/>
</dbReference>
<evidence type="ECO:0000256" key="4">
    <source>
        <dbReference type="RuleBase" id="RU003634"/>
    </source>
</evidence>
<gene>
    <name evidence="8" type="primary">ARG3</name>
    <name evidence="8" type="ORF">Q8F55_007143</name>
</gene>
<dbReference type="InterPro" id="IPR036901">
    <property type="entry name" value="Asp/Orn_carbamoylTrfase_sf"/>
</dbReference>
<dbReference type="RefSeq" id="XP_069207654.1">
    <property type="nucleotide sequence ID" value="XM_069355583.1"/>
</dbReference>